<keyword evidence="3" id="KW-1185">Reference proteome</keyword>
<dbReference type="PROSITE" id="PS50802">
    <property type="entry name" value="OTU"/>
    <property type="match status" value="1"/>
</dbReference>
<dbReference type="Pfam" id="PF02338">
    <property type="entry name" value="OTU"/>
    <property type="match status" value="1"/>
</dbReference>
<evidence type="ECO:0000313" key="3">
    <source>
        <dbReference type="Proteomes" id="UP000816034"/>
    </source>
</evidence>
<name>A0AA88KQY7_NAELO</name>
<dbReference type="InterPro" id="IPR003323">
    <property type="entry name" value="OTU_dom"/>
</dbReference>
<dbReference type="EMBL" id="PYSW02000004">
    <property type="protein sequence ID" value="KAG2392782.1"/>
    <property type="molecule type" value="Genomic_DNA"/>
</dbReference>
<dbReference type="GeneID" id="68103961"/>
<dbReference type="Gene3D" id="3.90.70.80">
    <property type="match status" value="1"/>
</dbReference>
<proteinExistence type="predicted"/>
<dbReference type="SUPFAM" id="SSF54001">
    <property type="entry name" value="Cysteine proteinases"/>
    <property type="match status" value="1"/>
</dbReference>
<dbReference type="GO" id="GO:0004843">
    <property type="term" value="F:cysteine-type deubiquitinase activity"/>
    <property type="evidence" value="ECO:0007669"/>
    <property type="project" value="TreeGrafter"/>
</dbReference>
<organism evidence="2 3">
    <name type="scientific">Naegleria lovaniensis</name>
    <name type="common">Amoeba</name>
    <dbReference type="NCBI Taxonomy" id="51637"/>
    <lineage>
        <taxon>Eukaryota</taxon>
        <taxon>Discoba</taxon>
        <taxon>Heterolobosea</taxon>
        <taxon>Tetramitia</taxon>
        <taxon>Eutetramitia</taxon>
        <taxon>Vahlkampfiidae</taxon>
        <taxon>Naegleria</taxon>
    </lineage>
</organism>
<evidence type="ECO:0000259" key="1">
    <source>
        <dbReference type="PROSITE" id="PS50802"/>
    </source>
</evidence>
<dbReference type="Proteomes" id="UP000816034">
    <property type="component" value="Unassembled WGS sequence"/>
</dbReference>
<dbReference type="InterPro" id="IPR050704">
    <property type="entry name" value="Peptidase_C85-like"/>
</dbReference>
<accession>A0AA88KQY7</accession>
<dbReference type="RefSeq" id="XP_044554676.1">
    <property type="nucleotide sequence ID" value="XM_044687170.1"/>
</dbReference>
<protein>
    <recommendedName>
        <fullName evidence="1">OTU domain-containing protein</fullName>
    </recommendedName>
</protein>
<gene>
    <name evidence="2" type="ORF">C9374_011507</name>
</gene>
<dbReference type="GO" id="GO:0016579">
    <property type="term" value="P:protein deubiquitination"/>
    <property type="evidence" value="ECO:0007669"/>
    <property type="project" value="TreeGrafter"/>
</dbReference>
<feature type="domain" description="OTU" evidence="1">
    <location>
        <begin position="16"/>
        <end position="168"/>
    </location>
</feature>
<reference evidence="2 3" key="1">
    <citation type="journal article" date="2018" name="BMC Genomics">
        <title>The genome of Naegleria lovaniensis, the basis for a comparative approach to unravel pathogenicity factors of the human pathogenic amoeba N. fowleri.</title>
        <authorList>
            <person name="Liechti N."/>
            <person name="Schurch N."/>
            <person name="Bruggmann R."/>
            <person name="Wittwer M."/>
        </authorList>
    </citation>
    <scope>NUCLEOTIDE SEQUENCE [LARGE SCALE GENOMIC DNA]</scope>
    <source>
        <strain evidence="2 3">ATCC 30569</strain>
    </source>
</reference>
<dbReference type="PANTHER" id="PTHR12419">
    <property type="entry name" value="OTU DOMAIN CONTAINING PROTEIN"/>
    <property type="match status" value="1"/>
</dbReference>
<comment type="caution">
    <text evidence="2">The sequence shown here is derived from an EMBL/GenBank/DDBJ whole genome shotgun (WGS) entry which is preliminary data.</text>
</comment>
<dbReference type="CDD" id="cd22744">
    <property type="entry name" value="OTU"/>
    <property type="match status" value="1"/>
</dbReference>
<evidence type="ECO:0000313" key="2">
    <source>
        <dbReference type="EMBL" id="KAG2392782.1"/>
    </source>
</evidence>
<sequence length="169" mass="18837">MTAQSEYRGKYLQDHFKIISSPSDGNCLFHSIATGLNQNSSSSNKSSSNHLQVRKEIVNWIKNNLETKVDGLEFKLAIFLNEGETVSDYLKALEKEGSYGDFCNIVAMSRVRPGTQFKIFLVEGSSSSGKKIIKAEIEVNPEDGVAVTSDICLAYDEQKQHYDLLIPTH</sequence>
<dbReference type="InterPro" id="IPR038765">
    <property type="entry name" value="Papain-like_cys_pep_sf"/>
</dbReference>
<dbReference type="AlphaFoldDB" id="A0AA88KQY7"/>